<protein>
    <recommendedName>
        <fullName evidence="3">tRNA threonylcarbamoyladenosine biosynthesis protein TsaE</fullName>
    </recommendedName>
    <alternativeName>
        <fullName evidence="10">t(6)A37 threonylcarbamoyladenosine biosynthesis protein TsaE</fullName>
    </alternativeName>
</protein>
<keyword evidence="8" id="KW-0067">ATP-binding</keyword>
<keyword evidence="9" id="KW-0460">Magnesium</keyword>
<proteinExistence type="inferred from homology"/>
<evidence type="ECO:0000256" key="1">
    <source>
        <dbReference type="ARBA" id="ARBA00004496"/>
    </source>
</evidence>
<keyword evidence="5" id="KW-0819">tRNA processing</keyword>
<evidence type="ECO:0000256" key="5">
    <source>
        <dbReference type="ARBA" id="ARBA00022694"/>
    </source>
</evidence>
<keyword evidence="12" id="KW-1185">Reference proteome</keyword>
<dbReference type="Gene3D" id="3.40.50.300">
    <property type="entry name" value="P-loop containing nucleotide triphosphate hydrolases"/>
    <property type="match status" value="1"/>
</dbReference>
<evidence type="ECO:0000313" key="11">
    <source>
        <dbReference type="EMBL" id="WXL28201.1"/>
    </source>
</evidence>
<evidence type="ECO:0000256" key="10">
    <source>
        <dbReference type="ARBA" id="ARBA00032441"/>
    </source>
</evidence>
<evidence type="ECO:0000256" key="6">
    <source>
        <dbReference type="ARBA" id="ARBA00022723"/>
    </source>
</evidence>
<organism evidence="11 12">
    <name type="scientific">[Mycoplasma] gypis</name>
    <dbReference type="NCBI Taxonomy" id="92404"/>
    <lineage>
        <taxon>Bacteria</taxon>
        <taxon>Bacillati</taxon>
        <taxon>Mycoplasmatota</taxon>
        <taxon>Mycoplasmoidales</taxon>
        <taxon>Metamycoplasmataceae</taxon>
        <taxon>Metamycoplasma</taxon>
    </lineage>
</organism>
<keyword evidence="6" id="KW-0479">Metal-binding</keyword>
<comment type="similarity">
    <text evidence="2">Belongs to the TsaE family.</text>
</comment>
<name>A0ABZ2RMG7_9BACT</name>
<evidence type="ECO:0000256" key="8">
    <source>
        <dbReference type="ARBA" id="ARBA00022840"/>
    </source>
</evidence>
<evidence type="ECO:0000256" key="4">
    <source>
        <dbReference type="ARBA" id="ARBA00022490"/>
    </source>
</evidence>
<dbReference type="Proteomes" id="UP001460679">
    <property type="component" value="Chromosome"/>
</dbReference>
<gene>
    <name evidence="11" type="primary">tsaE</name>
    <name evidence="11" type="ORF">WG616_02410</name>
</gene>
<evidence type="ECO:0000256" key="3">
    <source>
        <dbReference type="ARBA" id="ARBA00019010"/>
    </source>
</evidence>
<dbReference type="PANTHER" id="PTHR33540">
    <property type="entry name" value="TRNA THREONYLCARBAMOYLADENOSINE BIOSYNTHESIS PROTEIN TSAE"/>
    <property type="match status" value="1"/>
</dbReference>
<dbReference type="SUPFAM" id="SSF52540">
    <property type="entry name" value="P-loop containing nucleoside triphosphate hydrolases"/>
    <property type="match status" value="1"/>
</dbReference>
<dbReference type="InterPro" id="IPR027417">
    <property type="entry name" value="P-loop_NTPase"/>
</dbReference>
<evidence type="ECO:0000313" key="12">
    <source>
        <dbReference type="Proteomes" id="UP001460679"/>
    </source>
</evidence>
<dbReference type="EMBL" id="CP148066">
    <property type="protein sequence ID" value="WXL28201.1"/>
    <property type="molecule type" value="Genomic_DNA"/>
</dbReference>
<reference evidence="11" key="1">
    <citation type="submission" date="2024-03" db="EMBL/GenBank/DDBJ databases">
        <title>Complete genome sequence of Mycoplasma gypis type strain B1/T1.</title>
        <authorList>
            <person name="Spergser J."/>
        </authorList>
    </citation>
    <scope>NUCLEOTIDE SEQUENCE [LARGE SCALE GENOMIC DNA]</scope>
    <source>
        <strain evidence="11">B1/T1</strain>
    </source>
</reference>
<dbReference type="PANTHER" id="PTHR33540:SF2">
    <property type="entry name" value="TRNA THREONYLCARBAMOYLADENOSINE BIOSYNTHESIS PROTEIN TSAE"/>
    <property type="match status" value="1"/>
</dbReference>
<accession>A0ABZ2RMG7</accession>
<evidence type="ECO:0000256" key="7">
    <source>
        <dbReference type="ARBA" id="ARBA00022741"/>
    </source>
</evidence>
<dbReference type="RefSeq" id="WP_338867260.1">
    <property type="nucleotide sequence ID" value="NZ_CP148066.1"/>
</dbReference>
<dbReference type="InterPro" id="IPR003442">
    <property type="entry name" value="T6A_TsaE"/>
</dbReference>
<dbReference type="Pfam" id="PF02367">
    <property type="entry name" value="TsaE"/>
    <property type="match status" value="1"/>
</dbReference>
<evidence type="ECO:0000256" key="9">
    <source>
        <dbReference type="ARBA" id="ARBA00022842"/>
    </source>
</evidence>
<sequence length="128" mass="14601">MQKTFTFKHNQSLEELAKFLVNLNVEAILMDGELGAGKTTLTKAIAKELGIRDNIVSPTFNTILIYDGLVHIDAYKLKGDLTAYEDFFEDNLVVIEWSQNISHPFSCYVILNAYLDNDKHVFEIEVKE</sequence>
<keyword evidence="4" id="KW-0963">Cytoplasm</keyword>
<keyword evidence="7" id="KW-0547">Nucleotide-binding</keyword>
<dbReference type="NCBIfam" id="TIGR00150">
    <property type="entry name" value="T6A_YjeE"/>
    <property type="match status" value="1"/>
</dbReference>
<evidence type="ECO:0000256" key="2">
    <source>
        <dbReference type="ARBA" id="ARBA00007599"/>
    </source>
</evidence>
<comment type="subcellular location">
    <subcellularLocation>
        <location evidence="1">Cytoplasm</location>
    </subcellularLocation>
</comment>